<dbReference type="SUPFAM" id="SSF48452">
    <property type="entry name" value="TPR-like"/>
    <property type="match status" value="1"/>
</dbReference>
<keyword evidence="3" id="KW-0597">Phosphoprotein</keyword>
<dbReference type="InterPro" id="IPR003594">
    <property type="entry name" value="HATPase_dom"/>
</dbReference>
<protein>
    <recommendedName>
        <fullName evidence="2">histidine kinase</fullName>
        <ecNumber evidence="2">2.7.13.3</ecNumber>
    </recommendedName>
</protein>
<keyword evidence="4" id="KW-0808">Transferase</keyword>
<organism evidence="11 12">
    <name type="scientific">Adhaeribacter arboris</name>
    <dbReference type="NCBI Taxonomy" id="2072846"/>
    <lineage>
        <taxon>Bacteria</taxon>
        <taxon>Pseudomonadati</taxon>
        <taxon>Bacteroidota</taxon>
        <taxon>Cytophagia</taxon>
        <taxon>Cytophagales</taxon>
        <taxon>Hymenobacteraceae</taxon>
        <taxon>Adhaeribacter</taxon>
    </lineage>
</organism>
<dbReference type="Proteomes" id="UP000240357">
    <property type="component" value="Unassembled WGS sequence"/>
</dbReference>
<dbReference type="InterPro" id="IPR011990">
    <property type="entry name" value="TPR-like_helical_dom_sf"/>
</dbReference>
<dbReference type="EMBL" id="PYFT01000001">
    <property type="protein sequence ID" value="PSR56571.1"/>
    <property type="molecule type" value="Genomic_DNA"/>
</dbReference>
<evidence type="ECO:0000256" key="4">
    <source>
        <dbReference type="ARBA" id="ARBA00022679"/>
    </source>
</evidence>
<dbReference type="Gene3D" id="3.30.565.10">
    <property type="entry name" value="Histidine kinase-like ATPase, C-terminal domain"/>
    <property type="match status" value="1"/>
</dbReference>
<comment type="caution">
    <text evidence="11">The sequence shown here is derived from an EMBL/GenBank/DDBJ whole genome shotgun (WGS) entry which is preliminary data.</text>
</comment>
<evidence type="ECO:0000256" key="2">
    <source>
        <dbReference type="ARBA" id="ARBA00012438"/>
    </source>
</evidence>
<dbReference type="InterPro" id="IPR019734">
    <property type="entry name" value="TPR_rpt"/>
</dbReference>
<dbReference type="SUPFAM" id="SSF55874">
    <property type="entry name" value="ATPase domain of HSP90 chaperone/DNA topoisomerase II/histidine kinase"/>
    <property type="match status" value="1"/>
</dbReference>
<keyword evidence="12" id="KW-1185">Reference proteome</keyword>
<dbReference type="Gene3D" id="3.30.450.20">
    <property type="entry name" value="PAS domain"/>
    <property type="match status" value="1"/>
</dbReference>
<dbReference type="InterPro" id="IPR011495">
    <property type="entry name" value="Sig_transdc_His_kin_sub2_dim/P"/>
</dbReference>
<proteinExistence type="predicted"/>
<dbReference type="Pfam" id="PF13424">
    <property type="entry name" value="TPR_12"/>
    <property type="match status" value="1"/>
</dbReference>
<name>A0A2T2YM34_9BACT</name>
<dbReference type="GO" id="GO:0004673">
    <property type="term" value="F:protein histidine kinase activity"/>
    <property type="evidence" value="ECO:0007669"/>
    <property type="project" value="UniProtKB-EC"/>
</dbReference>
<evidence type="ECO:0000313" key="11">
    <source>
        <dbReference type="EMBL" id="PSR56571.1"/>
    </source>
</evidence>
<dbReference type="Gene3D" id="1.25.40.10">
    <property type="entry name" value="Tetratricopeptide repeat domain"/>
    <property type="match status" value="2"/>
</dbReference>
<reference evidence="11 12" key="1">
    <citation type="submission" date="2018-03" db="EMBL/GenBank/DDBJ databases">
        <title>Adhaeribacter sp. HMF7605 Genome sequencing and assembly.</title>
        <authorList>
            <person name="Kang H."/>
            <person name="Kang J."/>
            <person name="Cha I."/>
            <person name="Kim H."/>
            <person name="Joh K."/>
        </authorList>
    </citation>
    <scope>NUCLEOTIDE SEQUENCE [LARGE SCALE GENOMIC DNA]</scope>
    <source>
        <strain evidence="11 12">HMF7605</strain>
    </source>
</reference>
<keyword evidence="8" id="KW-0175">Coiled coil</keyword>
<evidence type="ECO:0000256" key="8">
    <source>
        <dbReference type="SAM" id="Coils"/>
    </source>
</evidence>
<evidence type="ECO:0000259" key="10">
    <source>
        <dbReference type="PROSITE" id="PS50109"/>
    </source>
</evidence>
<evidence type="ECO:0000256" key="1">
    <source>
        <dbReference type="ARBA" id="ARBA00000085"/>
    </source>
</evidence>
<keyword evidence="5" id="KW-0547">Nucleotide-binding</keyword>
<keyword evidence="9" id="KW-0812">Transmembrane</keyword>
<evidence type="ECO:0000256" key="7">
    <source>
        <dbReference type="ARBA" id="ARBA00022840"/>
    </source>
</evidence>
<dbReference type="AlphaFoldDB" id="A0A2T2YM34"/>
<feature type="transmembrane region" description="Helical" evidence="9">
    <location>
        <begin position="355"/>
        <end position="374"/>
    </location>
</feature>
<dbReference type="PANTHER" id="PTHR41523">
    <property type="entry name" value="TWO-COMPONENT SYSTEM SENSOR PROTEIN"/>
    <property type="match status" value="1"/>
</dbReference>
<evidence type="ECO:0000256" key="5">
    <source>
        <dbReference type="ARBA" id="ARBA00022741"/>
    </source>
</evidence>
<dbReference type="Pfam" id="PF02518">
    <property type="entry name" value="HATPase_c"/>
    <property type="match status" value="1"/>
</dbReference>
<dbReference type="GO" id="GO:0005524">
    <property type="term" value="F:ATP binding"/>
    <property type="evidence" value="ECO:0007669"/>
    <property type="project" value="UniProtKB-KW"/>
</dbReference>
<dbReference type="SMART" id="SM00028">
    <property type="entry name" value="TPR"/>
    <property type="match status" value="4"/>
</dbReference>
<keyword evidence="9" id="KW-1133">Transmembrane helix</keyword>
<dbReference type="Pfam" id="PF07568">
    <property type="entry name" value="HisKA_2"/>
    <property type="match status" value="1"/>
</dbReference>
<keyword evidence="6" id="KW-0418">Kinase</keyword>
<feature type="coiled-coil region" evidence="8">
    <location>
        <begin position="379"/>
        <end position="410"/>
    </location>
</feature>
<evidence type="ECO:0000256" key="9">
    <source>
        <dbReference type="SAM" id="Phobius"/>
    </source>
</evidence>
<dbReference type="InterPro" id="IPR005467">
    <property type="entry name" value="His_kinase_dom"/>
</dbReference>
<comment type="catalytic activity">
    <reaction evidence="1">
        <text>ATP + protein L-histidine = ADP + protein N-phospho-L-histidine.</text>
        <dbReference type="EC" id="2.7.13.3"/>
    </reaction>
</comment>
<feature type="domain" description="Histidine kinase" evidence="10">
    <location>
        <begin position="406"/>
        <end position="598"/>
    </location>
</feature>
<evidence type="ECO:0000256" key="6">
    <source>
        <dbReference type="ARBA" id="ARBA00022777"/>
    </source>
</evidence>
<accession>A0A2T2YM34</accession>
<evidence type="ECO:0000313" key="12">
    <source>
        <dbReference type="Proteomes" id="UP000240357"/>
    </source>
</evidence>
<keyword evidence="9" id="KW-0472">Membrane</keyword>
<gene>
    <name evidence="11" type="ORF">AHMF7605_25275</name>
</gene>
<keyword evidence="7" id="KW-0067">ATP-binding</keyword>
<dbReference type="PANTHER" id="PTHR41523:SF8">
    <property type="entry name" value="ETHYLENE RESPONSE SENSOR PROTEIN"/>
    <property type="match status" value="1"/>
</dbReference>
<sequence>MLHLAIFLQTGLGFLPACTQTSEKKAGLLGNSSDSDNINNLYEFAHQNLSDMDTIRKTADVLLQMGKQNPDALLKGKILKTKYYWLTGNYQNAMRTGVQTLALAQRSELNPELPVIYSMLGNLYKEKKNYPKALECAGTGLQAAEALKDTANIIYLTQLKAMFTRSYGTELKDTTFIQQSFPIYLAGLRLAESSVKFEKNRTPFYNNIAQYFLYDQKDYNKAISYAQKALANGIKHRQLASLHYTYDWLGEAYFELGQKAKGLSYLREALQIAQQVNRPYRVMEIYQVIARYHQQMGNYQQALVHFTKYDLLRDSLALLENLKLMNELEVQYQAGKKEQEINVLKQISKTRSVQITWALGVVGILLLSGVIFGLQFRTIRRKNNLLNVQNEQINEQAEKLKLLMKELHHRVKNNLQIVSSLLSLQSNRLVDEDAKKAVKVGRQRIEAMSLIHRSLYQQDNPNLVNMKEYITDLAESLMESFGLSKEELKLDLCITVAELDVDKALPLGLIINEWVTNAFKYAYHQVPEPYLQVELHHTNGLHLFIRDNGPGLPAMVWEKPQTSFGLKLVKVLSKQLNGTCAVENQNGTTFTLHIPETTLKKAG</sequence>
<dbReference type="EC" id="2.7.13.3" evidence="2"/>
<dbReference type="InterPro" id="IPR036890">
    <property type="entry name" value="HATPase_C_sf"/>
</dbReference>
<dbReference type="PROSITE" id="PS50109">
    <property type="entry name" value="HIS_KIN"/>
    <property type="match status" value="1"/>
</dbReference>
<dbReference type="SMART" id="SM00387">
    <property type="entry name" value="HATPase_c"/>
    <property type="match status" value="1"/>
</dbReference>
<evidence type="ECO:0000256" key="3">
    <source>
        <dbReference type="ARBA" id="ARBA00022553"/>
    </source>
</evidence>